<organism evidence="8 9">
    <name type="scientific">Aplysia californica</name>
    <name type="common">California sea hare</name>
    <dbReference type="NCBI Taxonomy" id="6500"/>
    <lineage>
        <taxon>Eukaryota</taxon>
        <taxon>Metazoa</taxon>
        <taxon>Spiralia</taxon>
        <taxon>Lophotrochozoa</taxon>
        <taxon>Mollusca</taxon>
        <taxon>Gastropoda</taxon>
        <taxon>Heterobranchia</taxon>
        <taxon>Euthyneura</taxon>
        <taxon>Tectipleura</taxon>
        <taxon>Aplysiida</taxon>
        <taxon>Aplysioidea</taxon>
        <taxon>Aplysiidae</taxon>
        <taxon>Aplysia</taxon>
    </lineage>
</organism>
<dbReference type="PROSITE" id="PS50016">
    <property type="entry name" value="ZF_PHD_2"/>
    <property type="match status" value="1"/>
</dbReference>
<dbReference type="SUPFAM" id="SSF57850">
    <property type="entry name" value="RING/U-box"/>
    <property type="match status" value="1"/>
</dbReference>
<dbReference type="Proteomes" id="UP000694888">
    <property type="component" value="Unplaced"/>
</dbReference>
<feature type="compositionally biased region" description="Low complexity" evidence="5">
    <location>
        <begin position="665"/>
        <end position="694"/>
    </location>
</feature>
<feature type="region of interest" description="Disordered" evidence="5">
    <location>
        <begin position="186"/>
        <end position="332"/>
    </location>
</feature>
<evidence type="ECO:0000256" key="2">
    <source>
        <dbReference type="ARBA" id="ARBA00022771"/>
    </source>
</evidence>
<feature type="region of interest" description="Disordered" evidence="5">
    <location>
        <begin position="458"/>
        <end position="694"/>
    </location>
</feature>
<feature type="compositionally biased region" description="Low complexity" evidence="5">
    <location>
        <begin position="527"/>
        <end position="541"/>
    </location>
</feature>
<dbReference type="PROSITE" id="PS01359">
    <property type="entry name" value="ZF_PHD_1"/>
    <property type="match status" value="1"/>
</dbReference>
<feature type="compositionally biased region" description="Acidic residues" evidence="5">
    <location>
        <begin position="753"/>
        <end position="763"/>
    </location>
</feature>
<dbReference type="InterPro" id="IPR001965">
    <property type="entry name" value="Znf_PHD"/>
</dbReference>
<feature type="compositionally biased region" description="Pro residues" evidence="5">
    <location>
        <begin position="1400"/>
        <end position="1409"/>
    </location>
</feature>
<feature type="region of interest" description="Disordered" evidence="5">
    <location>
        <begin position="727"/>
        <end position="1555"/>
    </location>
</feature>
<feature type="domain" description="PHD-type" evidence="6">
    <location>
        <begin position="93"/>
        <end position="143"/>
    </location>
</feature>
<dbReference type="PANTHER" id="PTHR12618">
    <property type="entry name" value="PHD AND RING FINGER DOMAIN-CONTAINING PROTEIN 1"/>
    <property type="match status" value="1"/>
</dbReference>
<dbReference type="InterPro" id="IPR019786">
    <property type="entry name" value="Zinc_finger_PHD-type_CS"/>
</dbReference>
<feature type="compositionally biased region" description="Low complexity" evidence="5">
    <location>
        <begin position="407"/>
        <end position="422"/>
    </location>
</feature>
<evidence type="ECO:0000256" key="3">
    <source>
        <dbReference type="ARBA" id="ARBA00022833"/>
    </source>
</evidence>
<feature type="compositionally biased region" description="Basic and acidic residues" evidence="5">
    <location>
        <begin position="1138"/>
        <end position="1159"/>
    </location>
</feature>
<feature type="compositionally biased region" description="Pro residues" evidence="5">
    <location>
        <begin position="1328"/>
        <end position="1337"/>
    </location>
</feature>
<accession>A0ABM0JLT4</accession>
<dbReference type="InterPro" id="IPR001841">
    <property type="entry name" value="Znf_RING"/>
</dbReference>
<feature type="compositionally biased region" description="Pro residues" evidence="5">
    <location>
        <begin position="1380"/>
        <end position="1392"/>
    </location>
</feature>
<evidence type="ECO:0000313" key="9">
    <source>
        <dbReference type="RefSeq" id="XP_005096696.2"/>
    </source>
</evidence>
<dbReference type="InterPro" id="IPR057031">
    <property type="entry name" value="SFR19-like_C"/>
</dbReference>
<feature type="compositionally biased region" description="Basic and acidic residues" evidence="5">
    <location>
        <begin position="508"/>
        <end position="520"/>
    </location>
</feature>
<feature type="compositionally biased region" description="Basic and acidic residues" evidence="5">
    <location>
        <begin position="1048"/>
        <end position="1060"/>
    </location>
</feature>
<feature type="compositionally biased region" description="Basic residues" evidence="5">
    <location>
        <begin position="215"/>
        <end position="276"/>
    </location>
</feature>
<feature type="compositionally biased region" description="Low complexity" evidence="5">
    <location>
        <begin position="1436"/>
        <end position="1451"/>
    </location>
</feature>
<keyword evidence="3" id="KW-0862">Zinc</keyword>
<dbReference type="GeneID" id="101857403"/>
<keyword evidence="1" id="KW-0479">Metal-binding</keyword>
<evidence type="ECO:0000313" key="8">
    <source>
        <dbReference type="Proteomes" id="UP000694888"/>
    </source>
</evidence>
<sequence>MIEESESDGEDGDVCPICLNKFRLQDIGTPESCDHSFCLECIQEWAKNVNTCPVDRQVFHLILARHVGEEIIFKQIPVENRSQAEEEQEEDDPTYCEVCGQADREDRLLLCDGCDMGYHCECLDPPLAQVPVDEWFCPDCQQARDQANLLMPRQLRRQIARTRVSERVRRIIADIRIERAQRQERVAAAMDAQDEGEGDNEPGPSTSSSTTRAAAPRRRKTTRKRTTRKKTRRKTTRKRKTTKKKTAGSKTGTKRKRKTTRKGKGRKKRKVKKTTRRSSATGSSPAAVRTARIPPVTSVKGRIADKLGLSRPPAGRSIPLQKTSSGASRVEPGGAGRFSDFKMSSFSILGRKDELYCFAEHEGEERQPVNRPAIPAKALLSRSALSSHKPLSFAPTKRKIVVPQPPVAQSSSSATTSSPSAAPAASASCFDLLGSIMQNQDLLAKGSKHVIIKRDGSLHAAGSKSSSQSNSSPSSSAQSSGVEARSDSSLQVKQSPIKKSSSASEVTAKSDKTISWEIRDKKRTARVKSSTSSKSVETEASFSKSADSDEELATMAMGGTEGMMDTSGDEMVEEKRGGASRGASETMAEGFLDSLVSSSAQRTSDDGCDLSETGPSSSAVFCDDGSADRLGGQNLSSVPDGDSEERHGARNTQNEQVDDFSEEPSTSQGLSNSGPSSSALSSGPSSSAQSLAPSLSALDAMSSVEGHGRVSRMKRNLDYLVSSKGNLAGFESGEDEETGSIDTGEVGFRYEREEGEASDSGEEGEVRSVGEAVEEEGDGGDQEEGEIVDDEEEWAPPAGGCAEEEEEGGGGGLDVNAIHIEEMERGTFRKRSESQGEVQLGGGGGDAGEMGKTQEDKFDKDSPVVKEEEGAVTDEEERDGRVNGSMMGSLVTHNFDEKKEKTLKKEEEEEAKRKVEEEERNRQEAEEDKSKKKISILDFLGPAGPKFGVEGEGSTSVVSRGGGRGRGRGFHYGGRGGRGGRGTTGFGGEEYFENGREEEGGGRFYRGRGRGRWYPGSSEQGFRFGSGRKRKGYDGEEEEEEDGGSEFFGRRDGRWQKDDEWSGEPSWQHGEKHSRKYRKFQPNGEKRRRRSDSQDSRPVSQRSGSYDSSSSRPRRRDSEKDERRRGNRGKRRRSRSRSRSEERKRGRRYEGDRHQSREEKRRRRGKWSRTRRDREEEEDSSSSSGEEGSGNGNVSSGMSGDEGAEERERMEEVSTNGYAYNRDHDLPASSTSAADNLEKVNERQPWPGHPPPIQGAPAEIHAHHPSVHIHGGRQQPPAPFTQHPDGPPPPPPLHTYQGHVQPPPRPPHGQAYPSAPLPTQPLQHHLPPHPTARPPAHPGAISYPQSSYPPPHYSGPPHPHNPATAPGSRPMTRPHSYPYPGYPTYPPAPRPMNPMHNATLPPPVPPPGHPTTHPTSTPHNAGFPPHYGHTPPSQPPTASTTAAHPHMSQHPPYYPGPPSGHYPPPAPATTRHPMYPTAPAVGSTYPSHPPTSQHQPPPQQPPAPAAHPGYPRYPQPVTGVEKVEPGVTLKQEVGGGGKLEPGTAGKVESHPALRHEAGKTRLKSPKQEKVSRRASYRISPPPAIRGVATSDRLASNILHDEVKKGFKQLVEDAVRSALKAAWSNKKISKEEYKDIFKRSVEKVTASKETVVHQEKIRSLVDAYVMKARKARRS</sequence>
<evidence type="ECO:0000256" key="4">
    <source>
        <dbReference type="PROSITE-ProRule" id="PRU00175"/>
    </source>
</evidence>
<dbReference type="SUPFAM" id="SSF57903">
    <property type="entry name" value="FYVE/PHD zinc finger"/>
    <property type="match status" value="1"/>
</dbReference>
<feature type="compositionally biased region" description="Low complexity" evidence="5">
    <location>
        <begin position="1096"/>
        <end position="1111"/>
    </location>
</feature>
<feature type="compositionally biased region" description="Pro residues" evidence="5">
    <location>
        <begin position="1347"/>
        <end position="1360"/>
    </location>
</feature>
<feature type="compositionally biased region" description="Acidic residues" evidence="5">
    <location>
        <begin position="772"/>
        <end position="794"/>
    </location>
</feature>
<feature type="domain" description="RING-type" evidence="7">
    <location>
        <begin position="15"/>
        <end position="56"/>
    </location>
</feature>
<dbReference type="SMART" id="SM00249">
    <property type="entry name" value="PHD"/>
    <property type="match status" value="1"/>
</dbReference>
<feature type="compositionally biased region" description="Polar residues" evidence="5">
    <location>
        <begin position="487"/>
        <end position="507"/>
    </location>
</feature>
<feature type="compositionally biased region" description="Gly residues" evidence="5">
    <location>
        <begin position="839"/>
        <end position="848"/>
    </location>
</feature>
<dbReference type="PANTHER" id="PTHR12618:SF20">
    <property type="entry name" value="PHD AND RING FINGER DOMAIN-CONTAINING PROTEIN 1"/>
    <property type="match status" value="1"/>
</dbReference>
<feature type="compositionally biased region" description="Basic residues" evidence="5">
    <location>
        <begin position="1160"/>
        <end position="1171"/>
    </location>
</feature>
<feature type="compositionally biased region" description="Basic and acidic residues" evidence="5">
    <location>
        <begin position="852"/>
        <end position="869"/>
    </location>
</feature>
<dbReference type="Gene3D" id="3.30.40.10">
    <property type="entry name" value="Zinc/RING finger domain, C3HC4 (zinc finger)"/>
    <property type="match status" value="2"/>
</dbReference>
<name>A0ABM0JLT4_APLCA</name>
<feature type="compositionally biased region" description="Basic residues" evidence="5">
    <location>
        <begin position="1125"/>
        <end position="1137"/>
    </location>
</feature>
<dbReference type="RefSeq" id="XP_005096696.2">
    <property type="nucleotide sequence ID" value="XM_005096639.3"/>
</dbReference>
<dbReference type="Pfam" id="PF23030">
    <property type="entry name" value="SCAF11-like_C"/>
    <property type="match status" value="1"/>
</dbReference>
<feature type="compositionally biased region" description="Low complexity" evidence="5">
    <location>
        <begin position="553"/>
        <end position="564"/>
    </location>
</feature>
<dbReference type="CDD" id="cd15536">
    <property type="entry name" value="PHD_PHRF1"/>
    <property type="match status" value="1"/>
</dbReference>
<feature type="compositionally biased region" description="Pro residues" evidence="5">
    <location>
        <begin position="1495"/>
        <end position="1505"/>
    </location>
</feature>
<protein>
    <submittedName>
        <fullName evidence="9">PHD and RING finger domain-containing protein 1</fullName>
    </submittedName>
</protein>
<proteinExistence type="predicted"/>
<feature type="compositionally biased region" description="Acidic residues" evidence="5">
    <location>
        <begin position="1035"/>
        <end position="1044"/>
    </location>
</feature>
<feature type="compositionally biased region" description="Gly residues" evidence="5">
    <location>
        <begin position="970"/>
        <end position="988"/>
    </location>
</feature>
<feature type="region of interest" description="Disordered" evidence="5">
    <location>
        <begin position="396"/>
        <end position="422"/>
    </location>
</feature>
<dbReference type="InterPro" id="IPR017907">
    <property type="entry name" value="Znf_RING_CS"/>
</dbReference>
<feature type="compositionally biased region" description="Low complexity" evidence="5">
    <location>
        <begin position="458"/>
        <end position="483"/>
    </location>
</feature>
<feature type="compositionally biased region" description="Pro residues" evidence="5">
    <location>
        <begin position="1452"/>
        <end position="1467"/>
    </location>
</feature>
<dbReference type="InterPro" id="IPR013083">
    <property type="entry name" value="Znf_RING/FYVE/PHD"/>
</dbReference>
<dbReference type="PROSITE" id="PS50089">
    <property type="entry name" value="ZF_RING_2"/>
    <property type="match status" value="1"/>
</dbReference>
<dbReference type="PROSITE" id="PS00518">
    <property type="entry name" value="ZF_RING_1"/>
    <property type="match status" value="1"/>
</dbReference>
<gene>
    <name evidence="9" type="primary">LOC101857403</name>
</gene>
<dbReference type="InterPro" id="IPR047157">
    <property type="entry name" value="PHRF1/Atg35"/>
</dbReference>
<feature type="compositionally biased region" description="Low complexity" evidence="5">
    <location>
        <begin position="1181"/>
        <end position="1199"/>
    </location>
</feature>
<dbReference type="InterPro" id="IPR019787">
    <property type="entry name" value="Znf_PHD-finger"/>
</dbReference>
<dbReference type="InterPro" id="IPR011011">
    <property type="entry name" value="Znf_FYVE_PHD"/>
</dbReference>
<reference evidence="9" key="1">
    <citation type="submission" date="2025-08" db="UniProtKB">
        <authorList>
            <consortium name="RefSeq"/>
        </authorList>
    </citation>
    <scope>IDENTIFICATION</scope>
</reference>
<evidence type="ECO:0000259" key="6">
    <source>
        <dbReference type="PROSITE" id="PS50016"/>
    </source>
</evidence>
<dbReference type="Pfam" id="PF13639">
    <property type="entry name" value="zf-RING_2"/>
    <property type="match status" value="1"/>
</dbReference>
<keyword evidence="2 4" id="KW-0863">Zinc-finger</keyword>
<dbReference type="Pfam" id="PF00628">
    <property type="entry name" value="PHD"/>
    <property type="match status" value="1"/>
</dbReference>
<feature type="compositionally biased region" description="Low complexity" evidence="5">
    <location>
        <begin position="205"/>
        <end position="214"/>
    </location>
</feature>
<evidence type="ECO:0000256" key="1">
    <source>
        <dbReference type="ARBA" id="ARBA00022723"/>
    </source>
</evidence>
<dbReference type="SMART" id="SM00184">
    <property type="entry name" value="RING"/>
    <property type="match status" value="2"/>
</dbReference>
<feature type="compositionally biased region" description="Basic and acidic residues" evidence="5">
    <location>
        <begin position="819"/>
        <end position="834"/>
    </location>
</feature>
<evidence type="ECO:0000259" key="7">
    <source>
        <dbReference type="PROSITE" id="PS50089"/>
    </source>
</evidence>
<dbReference type="CDD" id="cd16635">
    <property type="entry name" value="mRING-HC-C3HC3D_PHRF1"/>
    <property type="match status" value="1"/>
</dbReference>
<feature type="compositionally biased region" description="Low complexity" evidence="5">
    <location>
        <begin position="1410"/>
        <end position="1419"/>
    </location>
</feature>
<feature type="compositionally biased region" description="Basic and acidic residues" evidence="5">
    <location>
        <begin position="894"/>
        <end position="930"/>
    </location>
</feature>
<evidence type="ECO:0000256" key="5">
    <source>
        <dbReference type="SAM" id="MobiDB-lite"/>
    </source>
</evidence>
<keyword evidence="8" id="KW-1185">Reference proteome</keyword>